<evidence type="ECO:0000313" key="1">
    <source>
        <dbReference type="EMBL" id="SFN31491.1"/>
    </source>
</evidence>
<dbReference type="OrthoDB" id="5596796at2"/>
<protein>
    <submittedName>
        <fullName evidence="1">Dicarboxylate transport</fullName>
    </submittedName>
</protein>
<dbReference type="NCBIfam" id="NF007971">
    <property type="entry name" value="PRK10695.1"/>
    <property type="match status" value="1"/>
</dbReference>
<dbReference type="EMBL" id="FOVG01000001">
    <property type="protein sequence ID" value="SFN31491.1"/>
    <property type="molecule type" value="Genomic_DNA"/>
</dbReference>
<gene>
    <name evidence="1" type="ORF">SAMN05428971_0982</name>
</gene>
<evidence type="ECO:0000313" key="2">
    <source>
        <dbReference type="Proteomes" id="UP000198968"/>
    </source>
</evidence>
<dbReference type="Proteomes" id="UP000198968">
    <property type="component" value="Unassembled WGS sequence"/>
</dbReference>
<dbReference type="Pfam" id="PF11739">
    <property type="entry name" value="YdbH-like"/>
    <property type="match status" value="1"/>
</dbReference>
<sequence length="876" mass="97718">MAFMPRIFRRRLAAILALILLLLGLMLTVTQWLPRLVGIWLPDETRIELSGAPRWREGGLWLPQIRYLAGDCSLATIKAVSLGWHQSRWKLNSEELTLDSACLQKLPAGEQSTAAPKTLAEWQTMLPGADVHLGKLIVAPWQTYAGALDLTLDKDRQQLNYQGDNLQLAATLIGQQLAISRLTLTHPALPEPIILSGQLELPTFATDLPVNGEVAGQLALGALPHPLQLTLNWQQQQGELRVAMAEENRPLLRLPWQISREQIRIEKGEYFWPLAAQPLSGFINLTLDNWQSGLESSQITGRVNLLTQGRGGKGNVVLGVGPGNLSLTDSHLPFQLTGESKLADLQLYGSIPGVLSGSLLDPQLVLQPKSLLRLRGRLLSTLDVDEARWPLAGVRLSSQGIDGRLQAILNAHDASFGRFRLHLDGRATDFWPDKGEWNWRYWGGGELLPLQARWDVKGTGGWHDTLIHLDTLSTGFNQLAYGSVNVAKPRLTLTEPVKWQRDASQPSFNGHFRLKAGPTHFSYGGRLADSTLDFEAKGRDPGYFIWRGELKAGKVGPLRVNGRWDGERLRGQAWWPAQSLTVFQPLLSPDMKMQIQGGSLQAQVAFSAASEQGFQAGGHWTVRQGSVWTPDSQVNGIDFSLPFRFHEQQWQFGQHGPVSLRIAEVQNQFAMQNIRADLQGNWPWSEEAPLTLQDVSLDLLGGQITLPSLRMPQHEPARVSLRNISLSELVTALKPKQFAMSGKVNGELPLWLNNPRWLVEKGWIANSGPLTFRLDKDMADAITRNNVATGAALDWLRYMEVSRSWATINLDNLGDLTMAAQVQGVSQFSNRRQTVNLNYRHQENLFQLWRSLRFGDNLQSWLEQHATLPSNKDTSP</sequence>
<dbReference type="InterPro" id="IPR021730">
    <property type="entry name" value="YdbH"/>
</dbReference>
<proteinExistence type="predicted"/>
<keyword evidence="2" id="KW-1185">Reference proteome</keyword>
<accession>A0A1I4XZZ8</accession>
<name>A0A1I4XZZ8_9GAMM</name>
<dbReference type="RefSeq" id="WP_090960769.1">
    <property type="nucleotide sequence ID" value="NZ_FOVG01000001.1"/>
</dbReference>
<reference evidence="2" key="1">
    <citation type="submission" date="2016-10" db="EMBL/GenBank/DDBJ databases">
        <authorList>
            <person name="Varghese N."/>
            <person name="Submissions S."/>
        </authorList>
    </citation>
    <scope>NUCLEOTIDE SEQUENCE [LARGE SCALE GENOMIC DNA]</scope>
    <source>
        <strain evidence="2">OV426</strain>
    </source>
</reference>
<dbReference type="AlphaFoldDB" id="A0A1I4XZZ8"/>
<organism evidence="1 2">
    <name type="scientific">Candidatus Pantoea varia</name>
    <dbReference type="NCBI Taxonomy" id="1881036"/>
    <lineage>
        <taxon>Bacteria</taxon>
        <taxon>Pseudomonadati</taxon>
        <taxon>Pseudomonadota</taxon>
        <taxon>Gammaproteobacteria</taxon>
        <taxon>Enterobacterales</taxon>
        <taxon>Erwiniaceae</taxon>
        <taxon>Pantoea</taxon>
    </lineage>
</organism>